<evidence type="ECO:0000256" key="3">
    <source>
        <dbReference type="ARBA" id="ARBA00022833"/>
    </source>
</evidence>
<dbReference type="InterPro" id="IPR052224">
    <property type="entry name" value="THAP_domain_protein"/>
</dbReference>
<keyword evidence="1" id="KW-0479">Metal-binding</keyword>
<dbReference type="EMBL" id="OU900094">
    <property type="protein sequence ID" value="CAG9853771.1"/>
    <property type="molecule type" value="Genomic_DNA"/>
</dbReference>
<evidence type="ECO:0000256" key="4">
    <source>
        <dbReference type="ARBA" id="ARBA00023125"/>
    </source>
</evidence>
<proteinExistence type="predicted"/>
<evidence type="ECO:0000256" key="2">
    <source>
        <dbReference type="ARBA" id="ARBA00022771"/>
    </source>
</evidence>
<dbReference type="SMART" id="SM00980">
    <property type="entry name" value="THAP"/>
    <property type="match status" value="1"/>
</dbReference>
<protein>
    <recommendedName>
        <fullName evidence="7">THAP-type domain-containing protein</fullName>
    </recommendedName>
</protein>
<feature type="domain" description="THAP-type" evidence="7">
    <location>
        <begin position="1"/>
        <end position="92"/>
    </location>
</feature>
<dbReference type="GO" id="GO:0008270">
    <property type="term" value="F:zinc ion binding"/>
    <property type="evidence" value="ECO:0007669"/>
    <property type="project" value="UniProtKB-KW"/>
</dbReference>
<keyword evidence="4 5" id="KW-0238">DNA-binding</keyword>
<keyword evidence="2 5" id="KW-0863">Zinc-finger</keyword>
<gene>
    <name evidence="8" type="ORF">PHYEVI_LOCUS242</name>
</gene>
<evidence type="ECO:0000313" key="8">
    <source>
        <dbReference type="EMBL" id="CAG9853771.1"/>
    </source>
</evidence>
<dbReference type="Pfam" id="PF05485">
    <property type="entry name" value="THAP"/>
    <property type="match status" value="1"/>
</dbReference>
<accession>A0A9N9TDT1</accession>
<dbReference type="Gene3D" id="6.20.210.20">
    <property type="entry name" value="THAP domain"/>
    <property type="match status" value="1"/>
</dbReference>
<feature type="coiled-coil region" evidence="6">
    <location>
        <begin position="159"/>
        <end position="207"/>
    </location>
</feature>
<dbReference type="SUPFAM" id="SSF57716">
    <property type="entry name" value="Glucocorticoid receptor-like (DNA-binding domain)"/>
    <property type="match status" value="1"/>
</dbReference>
<dbReference type="AlphaFoldDB" id="A0A9N9TDT1"/>
<dbReference type="Proteomes" id="UP001153712">
    <property type="component" value="Chromosome 1"/>
</dbReference>
<evidence type="ECO:0000259" key="7">
    <source>
        <dbReference type="PROSITE" id="PS50950"/>
    </source>
</evidence>
<dbReference type="GO" id="GO:0003677">
    <property type="term" value="F:DNA binding"/>
    <property type="evidence" value="ECO:0007669"/>
    <property type="project" value="UniProtKB-UniRule"/>
</dbReference>
<dbReference type="PROSITE" id="PS50950">
    <property type="entry name" value="ZF_THAP"/>
    <property type="match status" value="1"/>
</dbReference>
<dbReference type="InterPro" id="IPR038441">
    <property type="entry name" value="THAP_Znf_sf"/>
</dbReference>
<keyword evidence="9" id="KW-1185">Reference proteome</keyword>
<sequence length="247" mass="28949">MTGTTCTVATCKSNSERAKKEGELIRFFTFPKKPEVLKQWIRLCRRKSPFDPKNKRVCSKHFDLDQYEDMIEARLTNKMPKRLKETAIPSLNLPSVPQRNISKQRNITKRNRRMKLKKEKRIVERSLIDEAPKQHNLPQNMPACSSNSLLQDISNQSPYEILFQKYTALQEQCEKLKNQAQQDKTEIKNLIATNKELQLRADHSQKTLDAKLKYFLNFFTPNQVEVFIEEEKPKPDGPAKKILRHLP</sequence>
<evidence type="ECO:0000256" key="5">
    <source>
        <dbReference type="PROSITE-ProRule" id="PRU00309"/>
    </source>
</evidence>
<dbReference type="OrthoDB" id="7331812at2759"/>
<evidence type="ECO:0000256" key="1">
    <source>
        <dbReference type="ARBA" id="ARBA00022723"/>
    </source>
</evidence>
<reference evidence="8" key="1">
    <citation type="submission" date="2022-01" db="EMBL/GenBank/DDBJ databases">
        <authorList>
            <person name="King R."/>
        </authorList>
    </citation>
    <scope>NUCLEOTIDE SEQUENCE</scope>
</reference>
<dbReference type="PANTHER" id="PTHR46927:SF3">
    <property type="entry name" value="THAP-TYPE DOMAIN-CONTAINING PROTEIN"/>
    <property type="match status" value="1"/>
</dbReference>
<organism evidence="8 9">
    <name type="scientific">Phyllotreta striolata</name>
    <name type="common">Striped flea beetle</name>
    <name type="synonym">Crioceris striolata</name>
    <dbReference type="NCBI Taxonomy" id="444603"/>
    <lineage>
        <taxon>Eukaryota</taxon>
        <taxon>Metazoa</taxon>
        <taxon>Ecdysozoa</taxon>
        <taxon>Arthropoda</taxon>
        <taxon>Hexapoda</taxon>
        <taxon>Insecta</taxon>
        <taxon>Pterygota</taxon>
        <taxon>Neoptera</taxon>
        <taxon>Endopterygota</taxon>
        <taxon>Coleoptera</taxon>
        <taxon>Polyphaga</taxon>
        <taxon>Cucujiformia</taxon>
        <taxon>Chrysomeloidea</taxon>
        <taxon>Chrysomelidae</taxon>
        <taxon>Galerucinae</taxon>
        <taxon>Alticini</taxon>
        <taxon>Phyllotreta</taxon>
    </lineage>
</organism>
<dbReference type="SMART" id="SM00692">
    <property type="entry name" value="DM3"/>
    <property type="match status" value="1"/>
</dbReference>
<dbReference type="InterPro" id="IPR006612">
    <property type="entry name" value="THAP_Znf"/>
</dbReference>
<keyword evidence="6" id="KW-0175">Coiled coil</keyword>
<name>A0A9N9TDT1_PHYSR</name>
<dbReference type="PANTHER" id="PTHR46927">
    <property type="entry name" value="AGAP005574-PA"/>
    <property type="match status" value="1"/>
</dbReference>
<keyword evidence="3" id="KW-0862">Zinc</keyword>
<evidence type="ECO:0000256" key="6">
    <source>
        <dbReference type="SAM" id="Coils"/>
    </source>
</evidence>
<evidence type="ECO:0000313" key="9">
    <source>
        <dbReference type="Proteomes" id="UP001153712"/>
    </source>
</evidence>